<comment type="caution">
    <text evidence="2">The sequence shown here is derived from an EMBL/GenBank/DDBJ whole genome shotgun (WGS) entry which is preliminary data.</text>
</comment>
<dbReference type="Proteomes" id="UP001444661">
    <property type="component" value="Unassembled WGS sequence"/>
</dbReference>
<evidence type="ECO:0000313" key="3">
    <source>
        <dbReference type="Proteomes" id="UP001444661"/>
    </source>
</evidence>
<sequence length="145" mass="16106">MRLPRHRLERLAELQDVHLGRLEHDRVPDPPGREIEERAGQVHRPGLEERPTEVVVLPRQAREFGGEFVPLPGCIGDARGVGRASVGLNGPHRILRHEGRGLGPDRRLETVEMGLIGEIPRTHSLTPLGQQFQERGGGVRDDLVG</sequence>
<proteinExistence type="predicted"/>
<accession>A0ABR1S2G5</accession>
<evidence type="ECO:0000256" key="1">
    <source>
        <dbReference type="SAM" id="MobiDB-lite"/>
    </source>
</evidence>
<dbReference type="EMBL" id="JAQQWK010000011">
    <property type="protein sequence ID" value="KAK8023902.1"/>
    <property type="molecule type" value="Genomic_DNA"/>
</dbReference>
<organism evidence="2 3">
    <name type="scientific">Apiospora rasikravindrae</name>
    <dbReference type="NCBI Taxonomy" id="990691"/>
    <lineage>
        <taxon>Eukaryota</taxon>
        <taxon>Fungi</taxon>
        <taxon>Dikarya</taxon>
        <taxon>Ascomycota</taxon>
        <taxon>Pezizomycotina</taxon>
        <taxon>Sordariomycetes</taxon>
        <taxon>Xylariomycetidae</taxon>
        <taxon>Amphisphaeriales</taxon>
        <taxon>Apiosporaceae</taxon>
        <taxon>Apiospora</taxon>
    </lineage>
</organism>
<gene>
    <name evidence="2" type="ORF">PG993_011968</name>
</gene>
<reference evidence="2 3" key="1">
    <citation type="submission" date="2023-01" db="EMBL/GenBank/DDBJ databases">
        <title>Analysis of 21 Apiospora genomes using comparative genomics revels a genus with tremendous synthesis potential of carbohydrate active enzymes and secondary metabolites.</title>
        <authorList>
            <person name="Sorensen T."/>
        </authorList>
    </citation>
    <scope>NUCLEOTIDE SEQUENCE [LARGE SCALE GENOMIC DNA]</scope>
    <source>
        <strain evidence="2 3">CBS 33761</strain>
    </source>
</reference>
<keyword evidence="3" id="KW-1185">Reference proteome</keyword>
<name>A0ABR1S2G5_9PEZI</name>
<protein>
    <submittedName>
        <fullName evidence="2">Uncharacterized protein</fullName>
    </submittedName>
</protein>
<feature type="region of interest" description="Disordered" evidence="1">
    <location>
        <begin position="24"/>
        <end position="49"/>
    </location>
</feature>
<evidence type="ECO:0000313" key="2">
    <source>
        <dbReference type="EMBL" id="KAK8023902.1"/>
    </source>
</evidence>
<feature type="region of interest" description="Disordered" evidence="1">
    <location>
        <begin position="126"/>
        <end position="145"/>
    </location>
</feature>